<feature type="chain" id="PRO_5046964873" evidence="2">
    <location>
        <begin position="17"/>
        <end position="472"/>
    </location>
</feature>
<feature type="transmembrane region" description="Helical" evidence="1">
    <location>
        <begin position="193"/>
        <end position="213"/>
    </location>
</feature>
<keyword evidence="4" id="KW-1185">Reference proteome</keyword>
<feature type="transmembrane region" description="Helical" evidence="1">
    <location>
        <begin position="128"/>
        <end position="150"/>
    </location>
</feature>
<evidence type="ECO:0000313" key="3">
    <source>
        <dbReference type="EMBL" id="CAK0821010.1"/>
    </source>
</evidence>
<feature type="signal peptide" evidence="2">
    <location>
        <begin position="1"/>
        <end position="16"/>
    </location>
</feature>
<comment type="caution">
    <text evidence="3">The sequence shown here is derived from an EMBL/GenBank/DDBJ whole genome shotgun (WGS) entry which is preliminary data.</text>
</comment>
<dbReference type="Proteomes" id="UP001189429">
    <property type="component" value="Unassembled WGS sequence"/>
</dbReference>
<evidence type="ECO:0000313" key="4">
    <source>
        <dbReference type="Proteomes" id="UP001189429"/>
    </source>
</evidence>
<feature type="transmembrane region" description="Helical" evidence="1">
    <location>
        <begin position="225"/>
        <end position="244"/>
    </location>
</feature>
<feature type="transmembrane region" description="Helical" evidence="1">
    <location>
        <begin position="288"/>
        <end position="314"/>
    </location>
</feature>
<organism evidence="3 4">
    <name type="scientific">Prorocentrum cordatum</name>
    <dbReference type="NCBI Taxonomy" id="2364126"/>
    <lineage>
        <taxon>Eukaryota</taxon>
        <taxon>Sar</taxon>
        <taxon>Alveolata</taxon>
        <taxon>Dinophyceae</taxon>
        <taxon>Prorocentrales</taxon>
        <taxon>Prorocentraceae</taxon>
        <taxon>Prorocentrum</taxon>
    </lineage>
</organism>
<keyword evidence="1" id="KW-0472">Membrane</keyword>
<name>A0ABN9RPR9_9DINO</name>
<accession>A0ABN9RPR9</accession>
<dbReference type="EMBL" id="CAUYUJ010007508">
    <property type="protein sequence ID" value="CAK0821010.1"/>
    <property type="molecule type" value="Genomic_DNA"/>
</dbReference>
<reference evidence="3" key="1">
    <citation type="submission" date="2023-10" db="EMBL/GenBank/DDBJ databases">
        <authorList>
            <person name="Chen Y."/>
            <person name="Shah S."/>
            <person name="Dougan E. K."/>
            <person name="Thang M."/>
            <person name="Chan C."/>
        </authorList>
    </citation>
    <scope>NUCLEOTIDE SEQUENCE [LARGE SCALE GENOMIC DNA]</scope>
</reference>
<proteinExistence type="predicted"/>
<keyword evidence="1" id="KW-1133">Transmembrane helix</keyword>
<keyword evidence="2" id="KW-0732">Signal</keyword>
<keyword evidence="1" id="KW-0812">Transmembrane</keyword>
<protein>
    <submittedName>
        <fullName evidence="3">Uncharacterized protein</fullName>
    </submittedName>
</protein>
<evidence type="ECO:0000256" key="2">
    <source>
        <dbReference type="SAM" id="SignalP"/>
    </source>
</evidence>
<evidence type="ECO:0000256" key="1">
    <source>
        <dbReference type="SAM" id="Phobius"/>
    </source>
</evidence>
<sequence length="472" mass="51468">MSIISAMMMASNMAWATTGSATTITVPTDFVWQPPNHAFDNATCEGMALGAHPSLPSHLECGQHCDNWIKIRSTVKVSVAAKAVDLAMDVMEIPFGLLTSGKLNAMMLNALGIGGKGQMGGAILSRSAISTFLIVSLIGDIGVVAFRMTYLYSTAGFAELFVDANCFEHGTGSQHMTYIKDNLAGAWQNGLGLTQLGCGLCGFVLMSVSACLGEKFVDAKACIRWLAVAFSICCLVSDIADFVLNTLVISGMIQDIEAAILGDGSFADGSNVVIHWRDPKEPEALFSLWWAVIFAALGSISIFCASRLISFCCCSRSVHKRILHASLVAMRQERESMVGVNKWPLENCLLRGFFQDNPHFGSRIECEYRMYFYPNGSMDGYMESQWGIPEGCPEVVNGKVHCPAGSSKGRIAWLEIHWDVQIEFEGSIVKHDSEPVVFSVVGNYRSNGFENGEMVGHIEMKGSNRQKRRNTE</sequence>
<gene>
    <name evidence="3" type="ORF">PCOR1329_LOCUS22452</name>
</gene>